<dbReference type="InterPro" id="IPR003615">
    <property type="entry name" value="HNH_nuc"/>
</dbReference>
<dbReference type="RefSeq" id="WP_099096623.1">
    <property type="nucleotide sequence ID" value="NZ_PDNU01000035.1"/>
</dbReference>
<evidence type="ECO:0000259" key="1">
    <source>
        <dbReference type="Pfam" id="PF07463"/>
    </source>
</evidence>
<dbReference type="Gene3D" id="3.90.75.20">
    <property type="match status" value="1"/>
</dbReference>
<evidence type="ECO:0000313" key="4">
    <source>
        <dbReference type="Proteomes" id="UP000223527"/>
    </source>
</evidence>
<proteinExistence type="predicted"/>
<comment type="caution">
    <text evidence="3">The sequence shown here is derived from an EMBL/GenBank/DDBJ whole genome shotgun (WGS) entry which is preliminary data.</text>
</comment>
<organism evidence="3 4">
    <name type="scientific">Teichococcus rhizosphaerae</name>
    <dbReference type="NCBI Taxonomy" id="1335062"/>
    <lineage>
        <taxon>Bacteria</taxon>
        <taxon>Pseudomonadati</taxon>
        <taxon>Pseudomonadota</taxon>
        <taxon>Alphaproteobacteria</taxon>
        <taxon>Acetobacterales</taxon>
        <taxon>Roseomonadaceae</taxon>
        <taxon>Roseomonas</taxon>
    </lineage>
</organism>
<dbReference type="Pfam" id="PF13392">
    <property type="entry name" value="HNH_3"/>
    <property type="match status" value="1"/>
</dbReference>
<dbReference type="SUPFAM" id="SSF54060">
    <property type="entry name" value="His-Me finger endonucleases"/>
    <property type="match status" value="1"/>
</dbReference>
<dbReference type="InterPro" id="IPR044925">
    <property type="entry name" value="His-Me_finger_sf"/>
</dbReference>
<feature type="domain" description="HNH nuclease" evidence="2">
    <location>
        <begin position="77"/>
        <end position="120"/>
    </location>
</feature>
<dbReference type="GO" id="GO:0016788">
    <property type="term" value="F:hydrolase activity, acting on ester bonds"/>
    <property type="evidence" value="ECO:0007669"/>
    <property type="project" value="InterPro"/>
</dbReference>
<sequence>MTPFAVTRTRLEASVDEAWRAVPGWPEYEVSESGAVRRIVAGRGATAGRILKPWRNKQTGYLQVSLWRGNQDCRTTVHRLVALAFLGEPPSAQHVVAHRDGSRDNNHWTNLRWATQRDNMADTVTHGTHNRGSRNRQAKIDEVCAVAIRRMIAMHVPRAVAAEGFGLCRQAVDDIVNGRRWRHVR</sequence>
<reference evidence="3 4" key="1">
    <citation type="submission" date="2017-10" db="EMBL/GenBank/DDBJ databases">
        <authorList>
            <person name="Banno H."/>
            <person name="Chua N.-H."/>
        </authorList>
    </citation>
    <scope>NUCLEOTIDE SEQUENCE [LARGE SCALE GENOMIC DNA]</scope>
    <source>
        <strain evidence="3 4">YW11</strain>
    </source>
</reference>
<gene>
    <name evidence="3" type="ORF">CR162_16430</name>
</gene>
<dbReference type="OrthoDB" id="6631788at2"/>
<dbReference type="Proteomes" id="UP000223527">
    <property type="component" value="Unassembled WGS sequence"/>
</dbReference>
<evidence type="ECO:0000259" key="2">
    <source>
        <dbReference type="Pfam" id="PF13392"/>
    </source>
</evidence>
<evidence type="ECO:0000313" key="3">
    <source>
        <dbReference type="EMBL" id="PHK93856.1"/>
    </source>
</evidence>
<protein>
    <submittedName>
        <fullName evidence="3">HNH nuclease</fullName>
    </submittedName>
</protein>
<keyword evidence="4" id="KW-1185">Reference proteome</keyword>
<dbReference type="InterPro" id="IPR010902">
    <property type="entry name" value="NUMOD4"/>
</dbReference>
<feature type="domain" description="NUMOD4" evidence="1">
    <location>
        <begin position="17"/>
        <end position="67"/>
    </location>
</feature>
<name>A0A2C7A9X6_9PROT</name>
<dbReference type="AlphaFoldDB" id="A0A2C7A9X6"/>
<accession>A0A2C7A9X6</accession>
<dbReference type="Pfam" id="PF07463">
    <property type="entry name" value="NUMOD4"/>
    <property type="match status" value="1"/>
</dbReference>
<dbReference type="EMBL" id="PDNU01000035">
    <property type="protein sequence ID" value="PHK93856.1"/>
    <property type="molecule type" value="Genomic_DNA"/>
</dbReference>